<sequence length="230" mass="23321">MWTPDCEGRLNWPENTIELKGRFEMTRKLLTTVAAGALFATAFAPAAFSQSATQPADPNAPATQVAPSDPAAPPKVPDATAPAPAGDAQAPAPAATTDTAKAGGGSYLTEQAADQVSANTYIGQSVYNGQNESIGSVNDLIMKKDGGLVAAIVGVGGFLGIGEKDVAVPMDKITIAQNTQDGSVKLTTSETAESLKAAPQFKTLQMLAAEKAPAPAGTTDTTATGSTTNK</sequence>
<feature type="compositionally biased region" description="Low complexity" evidence="1">
    <location>
        <begin position="212"/>
        <end position="230"/>
    </location>
</feature>
<dbReference type="Pfam" id="PF05239">
    <property type="entry name" value="PRC"/>
    <property type="match status" value="1"/>
</dbReference>
<organism evidence="3 4">
    <name type="scientific">Rhizobium favelukesii</name>
    <dbReference type="NCBI Taxonomy" id="348824"/>
    <lineage>
        <taxon>Bacteria</taxon>
        <taxon>Pseudomonadati</taxon>
        <taxon>Pseudomonadota</taxon>
        <taxon>Alphaproteobacteria</taxon>
        <taxon>Hyphomicrobiales</taxon>
        <taxon>Rhizobiaceae</taxon>
        <taxon>Rhizobium/Agrobacterium group</taxon>
        <taxon>Rhizobium</taxon>
    </lineage>
</organism>
<dbReference type="SUPFAM" id="SSF50346">
    <property type="entry name" value="PRC-barrel domain"/>
    <property type="match status" value="1"/>
</dbReference>
<dbReference type="InterPro" id="IPR027275">
    <property type="entry name" value="PRC-brl_dom"/>
</dbReference>
<feature type="region of interest" description="Disordered" evidence="1">
    <location>
        <begin position="51"/>
        <end position="103"/>
    </location>
</feature>
<evidence type="ECO:0000313" key="4">
    <source>
        <dbReference type="Proteomes" id="UP000019443"/>
    </source>
</evidence>
<evidence type="ECO:0000256" key="1">
    <source>
        <dbReference type="SAM" id="MobiDB-lite"/>
    </source>
</evidence>
<reference evidence="3" key="1">
    <citation type="submission" date="2013-11" db="EMBL/GenBank/DDBJ databases">
        <title>Draft genome sequence of the broad-host-range Rhizobium sp. LPU83 strain, a member of the low-genetic diversity Oregon-like Rhizobium sp. group.</title>
        <authorList>
            <person name="Wibberg D."/>
            <person name="Puehler A."/>
            <person name="Schlueter A."/>
        </authorList>
    </citation>
    <scope>NUCLEOTIDE SEQUENCE [LARGE SCALE GENOMIC DNA]</scope>
    <source>
        <strain evidence="3">LPU83</strain>
    </source>
</reference>
<feature type="compositionally biased region" description="Low complexity" evidence="1">
    <location>
        <begin position="77"/>
        <end position="101"/>
    </location>
</feature>
<accession>W6R5T5</accession>
<dbReference type="KEGG" id="rhl:LPU83_0961"/>
<name>W6R5T5_9HYPH</name>
<dbReference type="eggNOG" id="COG1873">
    <property type="taxonomic scope" value="Bacteria"/>
</dbReference>
<keyword evidence="4" id="KW-1185">Reference proteome</keyword>
<feature type="region of interest" description="Disordered" evidence="1">
    <location>
        <begin position="211"/>
        <end position="230"/>
    </location>
</feature>
<gene>
    <name evidence="3" type="ORF">LPU83_0961</name>
</gene>
<proteinExistence type="predicted"/>
<dbReference type="HOGENOM" id="CLU_091638_0_0_5"/>
<evidence type="ECO:0000259" key="2">
    <source>
        <dbReference type="Pfam" id="PF05239"/>
    </source>
</evidence>
<dbReference type="PATRIC" id="fig|348824.6.peg.1038"/>
<dbReference type="InterPro" id="IPR011033">
    <property type="entry name" value="PRC_barrel-like_sf"/>
</dbReference>
<protein>
    <submittedName>
        <fullName evidence="3">Eukaryotic peptide chain release factor GTP-binding subunit ERF2</fullName>
    </submittedName>
</protein>
<dbReference type="PANTHER" id="PTHR36505">
    <property type="entry name" value="BLR1072 PROTEIN"/>
    <property type="match status" value="1"/>
</dbReference>
<dbReference type="Gene3D" id="2.30.30.240">
    <property type="entry name" value="PRC-barrel domain"/>
    <property type="match status" value="1"/>
</dbReference>
<dbReference type="EMBL" id="HG916852">
    <property type="protein sequence ID" value="CDM56637.1"/>
    <property type="molecule type" value="Genomic_DNA"/>
</dbReference>
<dbReference type="Proteomes" id="UP000019443">
    <property type="component" value="Chromosome"/>
</dbReference>
<feature type="domain" description="PRC-barrel" evidence="2">
    <location>
        <begin position="114"/>
        <end position="177"/>
    </location>
</feature>
<dbReference type="PANTHER" id="PTHR36505:SF1">
    <property type="entry name" value="BLR1072 PROTEIN"/>
    <property type="match status" value="1"/>
</dbReference>
<evidence type="ECO:0000313" key="3">
    <source>
        <dbReference type="EMBL" id="CDM56637.1"/>
    </source>
</evidence>
<dbReference type="AlphaFoldDB" id="W6R5T5"/>